<sequence length="991" mass="108419">MKKILLTAALVASLSGGTVQTVCAQEYDASASTSLFDFNPFNDSNLLTLFYNALQDGRNYPTMEEFEAAGFTAMDIEFVRSHVRKREIINDQSNQLLRGVSNTRRLWLNVPMGTGKTTGGYPGTNTGDDTYTMWNYTHLFGSWNHGLFQAPGCWIDAAHRNGTDIMSGIKFFESWTAGSGDQAYSKLISEKNADGTYKYVKPVINCLLYFGADGINYNWEDASYSNTDIIRFHQALYKEAERVGFDNFHIGLYTSVSTLTAGNAESLFGSKTNGKTADTFLNYAAGDFTYGIAASENTANNTLGTVDGLYAGVWIVHMNRRWTSLAGNSIGAVLWGEHGNSRFWSWNVGDDASSFQSNYQALLERGFSGGYRNPARRPTMQNSGNDWSWNGTTPPLSTFGGLATYFPERSAITSMPFRTYFNIGVGNSYNYKGKKTAGPWYNLSTQDIVPTYRWLVRSANTTTVATNIQPEFTIDDSYQGGSSLRLTGTPSASGTDIVLYRTELPVASAGTYAKVAIKSGIEGNNASNLYLILKKKGETTYHEYPVGNTTSKNWEEKNIALDLASGDVVQFVGLRVKGSTSGNYNMYVGKLEINDEKTVVPAEIKDFTVEVKRETTKSLAVKLNWALDATGSTRSDWGMVFNEDGNVDHFEVLYKNGEDGRISAISHVQGWSDYIGDIPMSDGEDPYIGVRAVSTDLKTYSDPVWVHVSRSSNVPAGVEGDVVYGISEINPSSEGYQTAFDTRYITSVTSTGASVANINFTGSKQQDGTNYVDGTSSVLKVKQGDKVTINWVYNSASDGLQYCTMKTYADWNINGYFESKTDELIVEQGGEKQNNSSNLKPFTLNVPEDAVCGFTRMRMVLSDAWFPHPGPTCLTTKGYTLDLAIEVSGANAERTPPADTHDQGVSDIPDGLDGDLTAINTLTGAVSSAVVANDCINLENVEKVWIYSADGKLVNFTKDSPTSISTKEFPPGTYIVKMQSGNVIRAVKIAI</sequence>
<dbReference type="KEGG" id="alq:C7Y71_007785"/>
<dbReference type="NCBIfam" id="TIGR04183">
    <property type="entry name" value="Por_Secre_tail"/>
    <property type="match status" value="1"/>
</dbReference>
<dbReference type="Proteomes" id="UP000249375">
    <property type="component" value="Chromosome"/>
</dbReference>
<feature type="domain" description="Cytosolic endo-beta-N-acetylglucosaminidase TIM barrel" evidence="2">
    <location>
        <begin position="130"/>
        <end position="428"/>
    </location>
</feature>
<feature type="signal peptide" evidence="1">
    <location>
        <begin position="1"/>
        <end position="24"/>
    </location>
</feature>
<keyword evidence="5" id="KW-1185">Reference proteome</keyword>
<dbReference type="Gene3D" id="2.60.120.260">
    <property type="entry name" value="Galactose-binding domain-like"/>
    <property type="match status" value="1"/>
</dbReference>
<dbReference type="EMBL" id="CP033459">
    <property type="protein sequence ID" value="QFQ13761.1"/>
    <property type="molecule type" value="Genomic_DNA"/>
</dbReference>
<dbReference type="GO" id="GO:0033925">
    <property type="term" value="F:mannosyl-glycoprotein endo-beta-N-acetylglucosaminidase activity"/>
    <property type="evidence" value="ECO:0007669"/>
    <property type="project" value="InterPro"/>
</dbReference>
<dbReference type="InterPro" id="IPR032979">
    <property type="entry name" value="ENGase"/>
</dbReference>
<dbReference type="InterPro" id="IPR045474">
    <property type="entry name" value="GEVED"/>
</dbReference>
<proteinExistence type="predicted"/>
<dbReference type="InterPro" id="IPR005201">
    <property type="entry name" value="TIM_ENGase"/>
</dbReference>
<reference evidence="4 5" key="1">
    <citation type="submission" date="2018-11" db="EMBL/GenBank/DDBJ databases">
        <authorList>
            <person name="Na S.W."/>
            <person name="Baik M."/>
        </authorList>
    </citation>
    <scope>NUCLEOTIDE SEQUENCE [LARGE SCALE GENOMIC DNA]</scope>
    <source>
        <strain evidence="4 5">E39</strain>
    </source>
</reference>
<dbReference type="PANTHER" id="PTHR13246">
    <property type="entry name" value="ENDO BETA N-ACETYLGLUCOSAMINIDASE"/>
    <property type="match status" value="1"/>
</dbReference>
<dbReference type="Pfam" id="PF03644">
    <property type="entry name" value="Glyco_hydro_85"/>
    <property type="match status" value="1"/>
</dbReference>
<evidence type="ECO:0000256" key="1">
    <source>
        <dbReference type="SAM" id="SignalP"/>
    </source>
</evidence>
<feature type="chain" id="PRO_5024383583" evidence="1">
    <location>
        <begin position="25"/>
        <end position="991"/>
    </location>
</feature>
<evidence type="ECO:0000313" key="4">
    <source>
        <dbReference type="EMBL" id="QFQ13761.1"/>
    </source>
</evidence>
<feature type="domain" description="GEVED" evidence="3">
    <location>
        <begin position="806"/>
        <end position="878"/>
    </location>
</feature>
<evidence type="ECO:0000259" key="2">
    <source>
        <dbReference type="Pfam" id="PF03644"/>
    </source>
</evidence>
<dbReference type="Pfam" id="PF20009">
    <property type="entry name" value="GEVED"/>
    <property type="match status" value="1"/>
</dbReference>
<organism evidence="4 5">
    <name type="scientific">Pseudoprevotella muciniphila</name>
    <dbReference type="NCBI Taxonomy" id="2133944"/>
    <lineage>
        <taxon>Bacteria</taxon>
        <taxon>Pseudomonadati</taxon>
        <taxon>Bacteroidota</taxon>
        <taxon>Bacteroidia</taxon>
        <taxon>Bacteroidales</taxon>
        <taxon>Prevotellaceae</taxon>
        <taxon>Pseudoprevotella</taxon>
    </lineage>
</organism>
<keyword evidence="1" id="KW-0732">Signal</keyword>
<protein>
    <submittedName>
        <fullName evidence="4">T9SS C-terminal target domain-containing protein</fullName>
    </submittedName>
</protein>
<dbReference type="Gene3D" id="3.20.20.80">
    <property type="entry name" value="Glycosidases"/>
    <property type="match status" value="1"/>
</dbReference>
<name>A0A5P8E9T4_9BACT</name>
<gene>
    <name evidence="4" type="ORF">C7Y71_007785</name>
</gene>
<dbReference type="AlphaFoldDB" id="A0A5P8E9T4"/>
<evidence type="ECO:0000259" key="3">
    <source>
        <dbReference type="Pfam" id="PF20009"/>
    </source>
</evidence>
<dbReference type="RefSeq" id="WP_111898080.1">
    <property type="nucleotide sequence ID" value="NZ_CP033459.1"/>
</dbReference>
<dbReference type="PANTHER" id="PTHR13246:SF1">
    <property type="entry name" value="CYTOSOLIC ENDO-BETA-N-ACETYLGLUCOSAMINIDASE"/>
    <property type="match status" value="1"/>
</dbReference>
<dbReference type="GO" id="GO:0005829">
    <property type="term" value="C:cytosol"/>
    <property type="evidence" value="ECO:0007669"/>
    <property type="project" value="UniProtKB-SubCell"/>
</dbReference>
<accession>A0A5P8E9T4</accession>
<evidence type="ECO:0000313" key="5">
    <source>
        <dbReference type="Proteomes" id="UP000249375"/>
    </source>
</evidence>
<dbReference type="OrthoDB" id="1089471at2"/>
<dbReference type="InterPro" id="IPR026444">
    <property type="entry name" value="Secre_tail"/>
</dbReference>